<evidence type="ECO:0000313" key="11">
    <source>
        <dbReference type="Proteomes" id="UP000011568"/>
    </source>
</evidence>
<dbReference type="SUPFAM" id="SSF47203">
    <property type="entry name" value="Acyl-CoA dehydrogenase C-terminal domain-like"/>
    <property type="match status" value="1"/>
</dbReference>
<reference evidence="10 11" key="1">
    <citation type="journal article" date="2014" name="PLoS Genet.">
        <title>Phylogenetically driven sequencing of extremely halophilic archaea reveals strategies for static and dynamic osmo-response.</title>
        <authorList>
            <person name="Becker E.A."/>
            <person name="Seitzer P.M."/>
            <person name="Tritt A."/>
            <person name="Larsen D."/>
            <person name="Krusor M."/>
            <person name="Yao A.I."/>
            <person name="Wu D."/>
            <person name="Madern D."/>
            <person name="Eisen J.A."/>
            <person name="Darling A.E."/>
            <person name="Facciotti M.T."/>
        </authorList>
    </citation>
    <scope>NUCLEOTIDE SEQUENCE [LARGE SCALE GENOMIC DNA]</scope>
    <source>
        <strain evidence="10 11">DSM 1307</strain>
    </source>
</reference>
<gene>
    <name evidence="10" type="ORF">C448_15069</name>
</gene>
<evidence type="ECO:0000256" key="1">
    <source>
        <dbReference type="ARBA" id="ARBA00001974"/>
    </source>
</evidence>
<dbReference type="OrthoDB" id="275197at2157"/>
<protein>
    <submittedName>
        <fullName evidence="10">Acyl-CoA dehydrogenase</fullName>
    </submittedName>
</protein>
<comment type="cofactor">
    <cofactor evidence="1 6">
        <name>FAD</name>
        <dbReference type="ChEBI" id="CHEBI:57692"/>
    </cofactor>
</comment>
<dbReference type="PATRIC" id="fig|931277.6.peg.2961"/>
<dbReference type="InterPro" id="IPR013786">
    <property type="entry name" value="AcylCoA_DH/ox_N"/>
</dbReference>
<dbReference type="FunFam" id="2.40.110.10:FF:000002">
    <property type="entry name" value="Acyl-CoA dehydrogenase fadE12"/>
    <property type="match status" value="1"/>
</dbReference>
<dbReference type="GO" id="GO:0003995">
    <property type="term" value="F:acyl-CoA dehydrogenase activity"/>
    <property type="evidence" value="ECO:0007669"/>
    <property type="project" value="TreeGrafter"/>
</dbReference>
<dbReference type="Gene3D" id="1.10.540.10">
    <property type="entry name" value="Acyl-CoA dehydrogenase/oxidase, N-terminal domain"/>
    <property type="match status" value="1"/>
</dbReference>
<evidence type="ECO:0000256" key="2">
    <source>
        <dbReference type="ARBA" id="ARBA00009347"/>
    </source>
</evidence>
<comment type="caution">
    <text evidence="10">The sequence shown here is derived from an EMBL/GenBank/DDBJ whole genome shotgun (WGS) entry which is preliminary data.</text>
</comment>
<evidence type="ECO:0000259" key="8">
    <source>
        <dbReference type="Pfam" id="PF02770"/>
    </source>
</evidence>
<dbReference type="RefSeq" id="WP_004055927.1">
    <property type="nucleotide sequence ID" value="NZ_AOMC01000161.1"/>
</dbReference>
<evidence type="ECO:0000256" key="6">
    <source>
        <dbReference type="RuleBase" id="RU362125"/>
    </source>
</evidence>
<dbReference type="InterPro" id="IPR009075">
    <property type="entry name" value="AcylCo_DH/oxidase_C"/>
</dbReference>
<dbReference type="Gene3D" id="2.40.110.10">
    <property type="entry name" value="Butyryl-CoA Dehydrogenase, subunit A, domain 2"/>
    <property type="match status" value="1"/>
</dbReference>
<dbReference type="InterPro" id="IPR006091">
    <property type="entry name" value="Acyl-CoA_Oxase/DH_mid-dom"/>
</dbReference>
<dbReference type="PANTHER" id="PTHR43884:SF40">
    <property type="entry name" value="ACYL-COA DEHYDROGENASE"/>
    <property type="match status" value="1"/>
</dbReference>
<evidence type="ECO:0000256" key="5">
    <source>
        <dbReference type="ARBA" id="ARBA00023002"/>
    </source>
</evidence>
<dbReference type="Pfam" id="PF02770">
    <property type="entry name" value="Acyl-CoA_dh_M"/>
    <property type="match status" value="1"/>
</dbReference>
<dbReference type="SUPFAM" id="SSF56645">
    <property type="entry name" value="Acyl-CoA dehydrogenase NM domain-like"/>
    <property type="match status" value="1"/>
</dbReference>
<dbReference type="Proteomes" id="UP000011568">
    <property type="component" value="Unassembled WGS sequence"/>
</dbReference>
<dbReference type="GO" id="GO:0050660">
    <property type="term" value="F:flavin adenine dinucleotide binding"/>
    <property type="evidence" value="ECO:0007669"/>
    <property type="project" value="InterPro"/>
</dbReference>
<keyword evidence="3 6" id="KW-0285">Flavoprotein</keyword>
<evidence type="ECO:0000313" key="10">
    <source>
        <dbReference type="EMBL" id="EMA39389.1"/>
    </source>
</evidence>
<organism evidence="10 11">
    <name type="scientific">Halococcus morrhuae DSM 1307</name>
    <dbReference type="NCBI Taxonomy" id="931277"/>
    <lineage>
        <taxon>Archaea</taxon>
        <taxon>Methanobacteriati</taxon>
        <taxon>Methanobacteriota</taxon>
        <taxon>Stenosarchaea group</taxon>
        <taxon>Halobacteria</taxon>
        <taxon>Halobacteriales</taxon>
        <taxon>Halococcaceae</taxon>
        <taxon>Halococcus</taxon>
    </lineage>
</organism>
<dbReference type="EMBL" id="AOMC01000161">
    <property type="protein sequence ID" value="EMA39389.1"/>
    <property type="molecule type" value="Genomic_DNA"/>
</dbReference>
<name>M0M434_HALMO</name>
<sequence length="405" mass="43761">MGRSANDSGVAFDIDEETQLILRSLDEFVEQEVEPIAAELGETLTNPRLGHEPDGRLTDEVLGAIGRVRKRSAEAGYYAMNMPSDVGGEDVSAVTWYRANKRLATSAVPLSNEVLAGPAGPKPLLAAAEGDQIENYLEPAMRAEKTTAFAQTEPGVGSDSPNMDTNAEKDGDEWVLDGTKQWITNAPYADFVQVFARTTPQAEAGRHGGITCFIVEDDEFELGSLNNAVGSVGRQAEVRLDDVRVPADRVLGDVDAAFYDAMGFLGLGRLEIGAQAIGSAEWLLDRATEFATDREAFDRSIGDFQAISHKIARGRANVYAADAAGLRCAWTLDGGDPAIAESSILKWFATNTFWEVADDVVQVHGSSGLAEENPFMDRLHQARIFRVVEGTDEIQLNTIASQYGL</sequence>
<dbReference type="CDD" id="cd00567">
    <property type="entry name" value="ACAD"/>
    <property type="match status" value="1"/>
</dbReference>
<dbReference type="InterPro" id="IPR009100">
    <property type="entry name" value="AcylCoA_DH/oxidase_NM_dom_sf"/>
</dbReference>
<dbReference type="InterPro" id="IPR046373">
    <property type="entry name" value="Acyl-CoA_Oxase/DH_mid-dom_sf"/>
</dbReference>
<evidence type="ECO:0000256" key="4">
    <source>
        <dbReference type="ARBA" id="ARBA00022827"/>
    </source>
</evidence>
<feature type="domain" description="Acyl-CoA dehydrogenase/oxidase C-terminal" evidence="7">
    <location>
        <begin position="258"/>
        <end position="402"/>
    </location>
</feature>
<evidence type="ECO:0000259" key="9">
    <source>
        <dbReference type="Pfam" id="PF02771"/>
    </source>
</evidence>
<feature type="domain" description="Acyl-CoA dehydrogenase/oxidase N-terminal" evidence="9">
    <location>
        <begin position="16"/>
        <end position="143"/>
    </location>
</feature>
<keyword evidence="4 6" id="KW-0274">FAD</keyword>
<dbReference type="STRING" id="931277.C448_15069"/>
<keyword evidence="11" id="KW-1185">Reference proteome</keyword>
<proteinExistence type="inferred from homology"/>
<dbReference type="PANTHER" id="PTHR43884">
    <property type="entry name" value="ACYL-COA DEHYDROGENASE"/>
    <property type="match status" value="1"/>
</dbReference>
<dbReference type="Pfam" id="PF00441">
    <property type="entry name" value="Acyl-CoA_dh_1"/>
    <property type="match status" value="1"/>
</dbReference>
<comment type="similarity">
    <text evidence="2 6">Belongs to the acyl-CoA dehydrogenase family.</text>
</comment>
<dbReference type="eggNOG" id="arCOG01707">
    <property type="taxonomic scope" value="Archaea"/>
</dbReference>
<dbReference type="AlphaFoldDB" id="M0M434"/>
<feature type="domain" description="Acyl-CoA oxidase/dehydrogenase middle" evidence="8">
    <location>
        <begin position="148"/>
        <end position="243"/>
    </location>
</feature>
<accession>M0M434</accession>
<keyword evidence="5 6" id="KW-0560">Oxidoreductase</keyword>
<dbReference type="InterPro" id="IPR036250">
    <property type="entry name" value="AcylCo_DH-like_C"/>
</dbReference>
<dbReference type="Pfam" id="PF02771">
    <property type="entry name" value="Acyl-CoA_dh_N"/>
    <property type="match status" value="1"/>
</dbReference>
<evidence type="ECO:0000256" key="3">
    <source>
        <dbReference type="ARBA" id="ARBA00022630"/>
    </source>
</evidence>
<dbReference type="Gene3D" id="1.20.140.10">
    <property type="entry name" value="Butyryl-CoA Dehydrogenase, subunit A, domain 3"/>
    <property type="match status" value="1"/>
</dbReference>
<evidence type="ECO:0000259" key="7">
    <source>
        <dbReference type="Pfam" id="PF00441"/>
    </source>
</evidence>
<dbReference type="InterPro" id="IPR037069">
    <property type="entry name" value="AcylCoA_DH/ox_N_sf"/>
</dbReference>